<evidence type="ECO:0000313" key="1">
    <source>
        <dbReference type="EMBL" id="BDL43211.1"/>
    </source>
</evidence>
<keyword evidence="2" id="KW-1185">Reference proteome</keyword>
<dbReference type="RefSeq" id="WP_215434349.1">
    <property type="nucleotide sequence ID" value="NZ_AP025943.1"/>
</dbReference>
<evidence type="ECO:0000313" key="2">
    <source>
        <dbReference type="Proteomes" id="UP001062263"/>
    </source>
</evidence>
<name>A0ABM7ZET9_9BACT</name>
<organism evidence="1 2">
    <name type="scientific">Akkermansia biwaensis</name>
    <dbReference type="NCBI Taxonomy" id="2946555"/>
    <lineage>
        <taxon>Bacteria</taxon>
        <taxon>Pseudomonadati</taxon>
        <taxon>Verrucomicrobiota</taxon>
        <taxon>Verrucomicrobiia</taxon>
        <taxon>Verrucomicrobiales</taxon>
        <taxon>Akkermansiaceae</taxon>
        <taxon>Akkermansia</taxon>
    </lineage>
</organism>
<accession>A0ABM7ZET9</accession>
<protein>
    <submittedName>
        <fullName evidence="1">Uncharacterized protein</fullName>
    </submittedName>
</protein>
<sequence length="158" mass="17490">MELNGKTPPAGLKVYGYYLIEPFHVPPDSGFFPVSVILSVSDCLCRLHPEMDWGRYGRAEEDYPRSMGLSPREAQQLREAAEEFMDCWVADNFPTLAGGRRVLSLLSSSGRELELVSISFAGEDDRAMRAAVERERGAAPQADEPECGEFLGFDIVGL</sequence>
<gene>
    <name evidence="1" type="ORF">Abiwalacus_07850</name>
</gene>
<reference evidence="1" key="1">
    <citation type="submission" date="2022-06" db="EMBL/GenBank/DDBJ databases">
        <title>Akkermansia biwalacus sp. nov., an anaerobic mucin-degrading bacterium isolated from human intestine.</title>
        <authorList>
            <person name="Kobayashi Y."/>
            <person name="Inoue S."/>
            <person name="Kawahara T."/>
            <person name="Kohda N."/>
        </authorList>
    </citation>
    <scope>NUCLEOTIDE SEQUENCE</scope>
    <source>
        <strain evidence="1">WON2089</strain>
    </source>
</reference>
<proteinExistence type="predicted"/>
<dbReference type="EMBL" id="AP025943">
    <property type="protein sequence ID" value="BDL43211.1"/>
    <property type="molecule type" value="Genomic_DNA"/>
</dbReference>
<dbReference type="Proteomes" id="UP001062263">
    <property type="component" value="Chromosome"/>
</dbReference>